<dbReference type="AlphaFoldDB" id="A0A8J2HQD4"/>
<comment type="caution">
    <text evidence="1">The sequence shown here is derived from an EMBL/GenBank/DDBJ whole genome shotgun (WGS) entry which is preliminary data.</text>
</comment>
<dbReference type="EMBL" id="CAJNRD030001124">
    <property type="protein sequence ID" value="CAG5109183.1"/>
    <property type="molecule type" value="Genomic_DNA"/>
</dbReference>
<dbReference type="Proteomes" id="UP000786811">
    <property type="component" value="Unassembled WGS sequence"/>
</dbReference>
<reference evidence="1" key="1">
    <citation type="submission" date="2021-04" db="EMBL/GenBank/DDBJ databases">
        <authorList>
            <person name="Chebbi M.A.C M."/>
        </authorList>
    </citation>
    <scope>NUCLEOTIDE SEQUENCE</scope>
</reference>
<keyword evidence="2" id="KW-1185">Reference proteome</keyword>
<name>A0A8J2HQD4_COTCN</name>
<sequence>FGDNNSSLNPYQITEQRILIRYTWLSGAVKLHTFQLFFWQSSVAKGIWILSNSTISFHSATSLIIGGKSATFSSIVAIANFVKVLGEFISAEMQKFNPGEDFISNKFELSCFFSELICIFH</sequence>
<proteinExistence type="predicted"/>
<evidence type="ECO:0000313" key="1">
    <source>
        <dbReference type="EMBL" id="CAG5109183.1"/>
    </source>
</evidence>
<accession>A0A8J2HQD4</accession>
<feature type="non-terminal residue" evidence="1">
    <location>
        <position position="1"/>
    </location>
</feature>
<gene>
    <name evidence="1" type="ORF">HICCMSTLAB_LOCUS13819</name>
</gene>
<evidence type="ECO:0000313" key="2">
    <source>
        <dbReference type="Proteomes" id="UP000786811"/>
    </source>
</evidence>
<feature type="non-terminal residue" evidence="1">
    <location>
        <position position="121"/>
    </location>
</feature>
<organism evidence="1 2">
    <name type="scientific">Cotesia congregata</name>
    <name type="common">Parasitoid wasp</name>
    <name type="synonym">Apanteles congregatus</name>
    <dbReference type="NCBI Taxonomy" id="51543"/>
    <lineage>
        <taxon>Eukaryota</taxon>
        <taxon>Metazoa</taxon>
        <taxon>Ecdysozoa</taxon>
        <taxon>Arthropoda</taxon>
        <taxon>Hexapoda</taxon>
        <taxon>Insecta</taxon>
        <taxon>Pterygota</taxon>
        <taxon>Neoptera</taxon>
        <taxon>Endopterygota</taxon>
        <taxon>Hymenoptera</taxon>
        <taxon>Apocrita</taxon>
        <taxon>Ichneumonoidea</taxon>
        <taxon>Braconidae</taxon>
        <taxon>Microgastrinae</taxon>
        <taxon>Cotesia</taxon>
    </lineage>
</organism>
<protein>
    <submittedName>
        <fullName evidence="1">Uncharacterized protein</fullName>
    </submittedName>
</protein>